<sequence>MKLNRIILIALFLFSVAGLKAQTTAPTFTPSHLKAAEQYLVATGINAQFGDITLNMINSSSAQMPEEHRASYVKVMQAFMAKYYTWDVLKDNFAKIYAAEFTEDELKQLTVFYNSPIGKKVSLKTPLLMQKGMAMGQQVVTDHRPELEQMMKDAFQADTATATPKSN</sequence>
<feature type="chain" id="PRO_5045938089" evidence="1">
    <location>
        <begin position="22"/>
        <end position="167"/>
    </location>
</feature>
<dbReference type="Proteomes" id="UP001324380">
    <property type="component" value="Chromosome"/>
</dbReference>
<name>A0ABZ0TU62_9SPHI</name>
<evidence type="ECO:0000313" key="3">
    <source>
        <dbReference type="EMBL" id="WPU94985.1"/>
    </source>
</evidence>
<protein>
    <submittedName>
        <fullName evidence="3">DUF2059 domain-containing protein</fullName>
    </submittedName>
</protein>
<proteinExistence type="predicted"/>
<evidence type="ECO:0000313" key="4">
    <source>
        <dbReference type="Proteomes" id="UP001324380"/>
    </source>
</evidence>
<evidence type="ECO:0000256" key="1">
    <source>
        <dbReference type="SAM" id="SignalP"/>
    </source>
</evidence>
<keyword evidence="4" id="KW-1185">Reference proteome</keyword>
<accession>A0ABZ0TU62</accession>
<gene>
    <name evidence="3" type="ORF">SNE25_05545</name>
</gene>
<dbReference type="Pfam" id="PF09832">
    <property type="entry name" value="DUF2059"/>
    <property type="match status" value="1"/>
</dbReference>
<dbReference type="InterPro" id="IPR018637">
    <property type="entry name" value="DUF2059"/>
</dbReference>
<dbReference type="RefSeq" id="WP_321564097.1">
    <property type="nucleotide sequence ID" value="NZ_CP139558.1"/>
</dbReference>
<feature type="domain" description="DUF2059" evidence="2">
    <location>
        <begin position="89"/>
        <end position="141"/>
    </location>
</feature>
<organism evidence="3 4">
    <name type="scientific">Mucilaginibacter sabulilitoris</name>
    <dbReference type="NCBI Taxonomy" id="1173583"/>
    <lineage>
        <taxon>Bacteria</taxon>
        <taxon>Pseudomonadati</taxon>
        <taxon>Bacteroidota</taxon>
        <taxon>Sphingobacteriia</taxon>
        <taxon>Sphingobacteriales</taxon>
        <taxon>Sphingobacteriaceae</taxon>
        <taxon>Mucilaginibacter</taxon>
    </lineage>
</organism>
<keyword evidence="1" id="KW-0732">Signal</keyword>
<reference evidence="3 4" key="1">
    <citation type="submission" date="2023-11" db="EMBL/GenBank/DDBJ databases">
        <title>Analysis of the Genomes of Mucilaginibacter gossypii cycad 4 and M. sabulilitoris SNA2: microbes with the potential for plant growth promotion.</title>
        <authorList>
            <person name="Hirsch A.M."/>
            <person name="Humm E."/>
            <person name="Rubbi M."/>
            <person name="Del Vecchio G."/>
            <person name="Ha S.M."/>
            <person name="Pellegrini M."/>
            <person name="Gunsalus R.P."/>
        </authorList>
    </citation>
    <scope>NUCLEOTIDE SEQUENCE [LARGE SCALE GENOMIC DNA]</scope>
    <source>
        <strain evidence="3 4">SNA2</strain>
    </source>
</reference>
<evidence type="ECO:0000259" key="2">
    <source>
        <dbReference type="Pfam" id="PF09832"/>
    </source>
</evidence>
<dbReference type="EMBL" id="CP139558">
    <property type="protein sequence ID" value="WPU94985.1"/>
    <property type="molecule type" value="Genomic_DNA"/>
</dbReference>
<feature type="signal peptide" evidence="1">
    <location>
        <begin position="1"/>
        <end position="21"/>
    </location>
</feature>